<dbReference type="EMBL" id="JAAOZQ010000057">
    <property type="protein sequence ID" value="KAF7521968.1"/>
    <property type="molecule type" value="Genomic_DNA"/>
</dbReference>
<keyword evidence="7 12" id="KW-0560">Oxidoreductase</keyword>
<dbReference type="InterPro" id="IPR010300">
    <property type="entry name" value="CDO_1"/>
</dbReference>
<dbReference type="Proteomes" id="UP000701341">
    <property type="component" value="Unassembled WGS sequence"/>
</dbReference>
<evidence type="ECO:0000256" key="2">
    <source>
        <dbReference type="ARBA" id="ARBA00006622"/>
    </source>
</evidence>
<dbReference type="InterPro" id="IPR014710">
    <property type="entry name" value="RmlC-like_jellyroll"/>
</dbReference>
<evidence type="ECO:0000256" key="7">
    <source>
        <dbReference type="ARBA" id="ARBA00023002"/>
    </source>
</evidence>
<proteinExistence type="inferred from homology"/>
<accession>A0A9P5L1W0</accession>
<evidence type="ECO:0000256" key="6">
    <source>
        <dbReference type="ARBA" id="ARBA00022964"/>
    </source>
</evidence>
<comment type="catalytic activity">
    <reaction evidence="1 12">
        <text>L-cysteine + O2 = 3-sulfino-L-alanine + H(+)</text>
        <dbReference type="Rhea" id="RHEA:20441"/>
        <dbReference type="ChEBI" id="CHEBI:15378"/>
        <dbReference type="ChEBI" id="CHEBI:15379"/>
        <dbReference type="ChEBI" id="CHEBI:35235"/>
        <dbReference type="ChEBI" id="CHEBI:61085"/>
        <dbReference type="EC" id="1.13.11.20"/>
    </reaction>
</comment>
<evidence type="ECO:0000256" key="9">
    <source>
        <dbReference type="ARBA" id="ARBA00070673"/>
    </source>
</evidence>
<evidence type="ECO:0000313" key="13">
    <source>
        <dbReference type="EMBL" id="KAF7521968.1"/>
    </source>
</evidence>
<name>A0A9P5L1W0_PENCR</name>
<protein>
    <recommendedName>
        <fullName evidence="9 12">Cysteine dioxygenase</fullName>
        <ecNumber evidence="3 12">1.13.11.20</ecNumber>
    </recommendedName>
</protein>
<dbReference type="CDD" id="cd10548">
    <property type="entry name" value="cupin_CDO"/>
    <property type="match status" value="1"/>
</dbReference>
<evidence type="ECO:0000256" key="12">
    <source>
        <dbReference type="RuleBase" id="RU366010"/>
    </source>
</evidence>
<comment type="caution">
    <text evidence="13">The sequence shown here is derived from an EMBL/GenBank/DDBJ whole genome shotgun (WGS) entry which is preliminary data.</text>
</comment>
<evidence type="ECO:0000313" key="14">
    <source>
        <dbReference type="Proteomes" id="UP000701341"/>
    </source>
</evidence>
<dbReference type="SUPFAM" id="SSF51182">
    <property type="entry name" value="RmlC-like cupins"/>
    <property type="match status" value="1"/>
</dbReference>
<evidence type="ECO:0000256" key="5">
    <source>
        <dbReference type="ARBA" id="ARBA00022784"/>
    </source>
</evidence>
<dbReference type="FunFam" id="2.60.120.10:FF:000189">
    <property type="entry name" value="Cysteine dioxygenase"/>
    <property type="match status" value="1"/>
</dbReference>
<comment type="similarity">
    <text evidence="2 12">Belongs to the cysteine dioxygenase family.</text>
</comment>
<keyword evidence="5 10" id="KW-0883">Thioether bond</keyword>
<feature type="binding site" evidence="11">
    <location>
        <position position="157"/>
    </location>
    <ligand>
        <name>Fe cation</name>
        <dbReference type="ChEBI" id="CHEBI:24875"/>
        <note>catalytic</note>
    </ligand>
</feature>
<keyword evidence="8 11" id="KW-0408">Iron</keyword>
<dbReference type="GO" id="GO:0017172">
    <property type="term" value="F:cysteine dioxygenase activity"/>
    <property type="evidence" value="ECO:0007669"/>
    <property type="project" value="UniProtKB-UniRule"/>
</dbReference>
<keyword evidence="14" id="KW-1185">Reference proteome</keyword>
<sequence length="215" mass="24065">MPFLNGSESITEKSAFEKLVDDLSSALGPSSGLDSSDVDPMEIQLLMERYVSNSDEWASYALGDASRTYTRNLIDEGNGKSNLLILVWSPGKGSTIHDHANAHCVMKILKGKLQEDLYSWPDQEQIENGQISPPRLTKQTTYGENQVTYMSDKLGLHRISNPDQGNFAISLHLYTPPNAAIHGFGIYDERTGKVRHIKQTNYYSFRGHRLDDGQE</sequence>
<reference evidence="13" key="1">
    <citation type="submission" date="2020-02" db="EMBL/GenBank/DDBJ databases">
        <authorList>
            <person name="Lichtner F.J."/>
        </authorList>
    </citation>
    <scope>NUCLEOTIDE SEQUENCE</scope>
    <source>
        <strain evidence="13">G10</strain>
    </source>
</reference>
<dbReference type="Pfam" id="PF05995">
    <property type="entry name" value="CDO_I"/>
    <property type="match status" value="1"/>
</dbReference>
<gene>
    <name evidence="13" type="ORF">PCG10_007749</name>
</gene>
<dbReference type="PANTHER" id="PTHR12918">
    <property type="entry name" value="CYSTEINE DIOXYGENASE"/>
    <property type="match status" value="1"/>
</dbReference>
<dbReference type="EC" id="1.13.11.20" evidence="3 12"/>
<comment type="cofactor">
    <cofactor evidence="12">
        <name>Fe cation</name>
        <dbReference type="ChEBI" id="CHEBI:24875"/>
    </cofactor>
    <text evidence="12">Binds 1 Fe cation per subunit.</text>
</comment>
<dbReference type="OrthoDB" id="543511at2759"/>
<dbReference type="GO" id="GO:0008198">
    <property type="term" value="F:ferrous iron binding"/>
    <property type="evidence" value="ECO:0007669"/>
    <property type="project" value="TreeGrafter"/>
</dbReference>
<keyword evidence="6 12" id="KW-0223">Dioxygenase</keyword>
<feature type="binding site" evidence="11">
    <location>
        <position position="99"/>
    </location>
    <ligand>
        <name>Fe cation</name>
        <dbReference type="ChEBI" id="CHEBI:24875"/>
        <note>catalytic</note>
    </ligand>
</feature>
<evidence type="ECO:0000256" key="1">
    <source>
        <dbReference type="ARBA" id="ARBA00000629"/>
    </source>
</evidence>
<organism evidence="13 14">
    <name type="scientific">Penicillium crustosum</name>
    <name type="common">Blue mold fungus</name>
    <dbReference type="NCBI Taxonomy" id="36656"/>
    <lineage>
        <taxon>Eukaryota</taxon>
        <taxon>Fungi</taxon>
        <taxon>Dikarya</taxon>
        <taxon>Ascomycota</taxon>
        <taxon>Pezizomycotina</taxon>
        <taxon>Eurotiomycetes</taxon>
        <taxon>Eurotiomycetidae</taxon>
        <taxon>Eurotiales</taxon>
        <taxon>Aspergillaceae</taxon>
        <taxon>Penicillium</taxon>
    </lineage>
</organism>
<evidence type="ECO:0000256" key="4">
    <source>
        <dbReference type="ARBA" id="ARBA00022723"/>
    </source>
</evidence>
<evidence type="ECO:0000256" key="10">
    <source>
        <dbReference type="PIRSR" id="PIRSR610300-50"/>
    </source>
</evidence>
<feature type="binding site" evidence="11">
    <location>
        <position position="97"/>
    </location>
    <ligand>
        <name>Fe cation</name>
        <dbReference type="ChEBI" id="CHEBI:24875"/>
        <note>catalytic</note>
    </ligand>
</feature>
<dbReference type="Gene3D" id="2.60.120.10">
    <property type="entry name" value="Jelly Rolls"/>
    <property type="match status" value="1"/>
</dbReference>
<feature type="cross-link" description="3'-(S-cysteinyl)-tyrosine (Cys-Tyr)" evidence="10">
    <location>
        <begin position="104"/>
        <end position="174"/>
    </location>
</feature>
<dbReference type="AlphaFoldDB" id="A0A9P5L1W0"/>
<evidence type="ECO:0000256" key="11">
    <source>
        <dbReference type="PIRSR" id="PIRSR610300-51"/>
    </source>
</evidence>
<keyword evidence="4 11" id="KW-0479">Metal-binding</keyword>
<dbReference type="GO" id="GO:0019448">
    <property type="term" value="P:L-cysteine catabolic process"/>
    <property type="evidence" value="ECO:0007669"/>
    <property type="project" value="TreeGrafter"/>
</dbReference>
<evidence type="ECO:0000256" key="3">
    <source>
        <dbReference type="ARBA" id="ARBA00013133"/>
    </source>
</evidence>
<dbReference type="InterPro" id="IPR011051">
    <property type="entry name" value="RmlC_Cupin_sf"/>
</dbReference>
<evidence type="ECO:0000256" key="8">
    <source>
        <dbReference type="ARBA" id="ARBA00023004"/>
    </source>
</evidence>
<dbReference type="PANTHER" id="PTHR12918:SF1">
    <property type="entry name" value="CYSTEINE DIOXYGENASE TYPE 1"/>
    <property type="match status" value="1"/>
</dbReference>